<name>A0ABS5FRC8_9BRAD</name>
<accession>A0ABS5FRC8</accession>
<evidence type="ECO:0000256" key="1">
    <source>
        <dbReference type="SAM" id="MobiDB-lite"/>
    </source>
</evidence>
<protein>
    <recommendedName>
        <fullName evidence="4">Transposase</fullName>
    </recommendedName>
</protein>
<evidence type="ECO:0000313" key="3">
    <source>
        <dbReference type="Proteomes" id="UP001315278"/>
    </source>
</evidence>
<feature type="compositionally biased region" description="Basic residues" evidence="1">
    <location>
        <begin position="62"/>
        <end position="85"/>
    </location>
</feature>
<evidence type="ECO:0000313" key="2">
    <source>
        <dbReference type="EMBL" id="MBR0799370.1"/>
    </source>
</evidence>
<dbReference type="EMBL" id="JAFCJH010000038">
    <property type="protein sequence ID" value="MBR0799370.1"/>
    <property type="molecule type" value="Genomic_DNA"/>
</dbReference>
<keyword evidence="3" id="KW-1185">Reference proteome</keyword>
<feature type="region of interest" description="Disordered" evidence="1">
    <location>
        <begin position="56"/>
        <end position="85"/>
    </location>
</feature>
<proteinExistence type="predicted"/>
<organism evidence="2 3">
    <name type="scientific">Bradyrhizobium jicamae</name>
    <dbReference type="NCBI Taxonomy" id="280332"/>
    <lineage>
        <taxon>Bacteria</taxon>
        <taxon>Pseudomonadati</taxon>
        <taxon>Pseudomonadota</taxon>
        <taxon>Alphaproteobacteria</taxon>
        <taxon>Hyphomicrobiales</taxon>
        <taxon>Nitrobacteraceae</taxon>
        <taxon>Bradyrhizobium</taxon>
    </lineage>
</organism>
<dbReference type="Proteomes" id="UP001315278">
    <property type="component" value="Unassembled WGS sequence"/>
</dbReference>
<evidence type="ECO:0008006" key="4">
    <source>
        <dbReference type="Google" id="ProtNLM"/>
    </source>
</evidence>
<gene>
    <name evidence="2" type="ORF">JQ615_28685</name>
</gene>
<comment type="caution">
    <text evidence="2">The sequence shown here is derived from an EMBL/GenBank/DDBJ whole genome shotgun (WGS) entry which is preliminary data.</text>
</comment>
<sequence>MKAGYVIARENFKEAEKHVSADADPVMFNLLFGLQSLTNQIEADFAFLRAGIPSLQASPAKPKSKRGGAGKRTPKKKLKKKTRRS</sequence>
<dbReference type="RefSeq" id="WP_212397251.1">
    <property type="nucleotide sequence ID" value="NZ_JAFCJH010000038.1"/>
</dbReference>
<reference evidence="3" key="1">
    <citation type="journal article" date="2021" name="ISME J.">
        <title>Evolutionary origin and ecological implication of a unique nif island in free-living Bradyrhizobium lineages.</title>
        <authorList>
            <person name="Tao J."/>
        </authorList>
    </citation>
    <scope>NUCLEOTIDE SEQUENCE [LARGE SCALE GENOMIC DNA]</scope>
    <source>
        <strain evidence="3">SZCCT0434</strain>
    </source>
</reference>